<reference evidence="4 5" key="1">
    <citation type="journal article" date="2017" name="G3 (Bethesda)">
        <title>First Draft Genome Sequence of the Pathogenic Fungus Lomentospora prolificans (Formerly Scedosporium prolificans).</title>
        <authorList>
            <person name="Luo R."/>
            <person name="Zimin A."/>
            <person name="Workman R."/>
            <person name="Fan Y."/>
            <person name="Pertea G."/>
            <person name="Grossman N."/>
            <person name="Wear M.P."/>
            <person name="Jia B."/>
            <person name="Miller H."/>
            <person name="Casadevall A."/>
            <person name="Timp W."/>
            <person name="Zhang S.X."/>
            <person name="Salzberg S.L."/>
        </authorList>
    </citation>
    <scope>NUCLEOTIDE SEQUENCE [LARGE SCALE GENOMIC DNA]</scope>
    <source>
        <strain evidence="4 5">JHH-5317</strain>
    </source>
</reference>
<proteinExistence type="predicted"/>
<dbReference type="Gene3D" id="3.40.50.300">
    <property type="entry name" value="P-loop containing nucleotide triphosphate hydrolases"/>
    <property type="match status" value="1"/>
</dbReference>
<accession>A0A2N3MZ29</accession>
<name>A0A2N3MZ29_9PEZI</name>
<evidence type="ECO:0000313" key="5">
    <source>
        <dbReference type="Proteomes" id="UP000233524"/>
    </source>
</evidence>
<organism evidence="4 5">
    <name type="scientific">Lomentospora prolificans</name>
    <dbReference type="NCBI Taxonomy" id="41688"/>
    <lineage>
        <taxon>Eukaryota</taxon>
        <taxon>Fungi</taxon>
        <taxon>Dikarya</taxon>
        <taxon>Ascomycota</taxon>
        <taxon>Pezizomycotina</taxon>
        <taxon>Sordariomycetes</taxon>
        <taxon>Hypocreomycetidae</taxon>
        <taxon>Microascales</taxon>
        <taxon>Microascaceae</taxon>
        <taxon>Lomentospora</taxon>
    </lineage>
</organism>
<evidence type="ECO:0000256" key="2">
    <source>
        <dbReference type="SAM" id="MobiDB-lite"/>
    </source>
</evidence>
<dbReference type="EMBL" id="NLAX01001623">
    <property type="protein sequence ID" value="PKS05415.1"/>
    <property type="molecule type" value="Genomic_DNA"/>
</dbReference>
<evidence type="ECO:0000259" key="3">
    <source>
        <dbReference type="Pfam" id="PF24883"/>
    </source>
</evidence>
<feature type="domain" description="Nephrocystin 3-like N-terminal" evidence="3">
    <location>
        <begin position="321"/>
        <end position="474"/>
    </location>
</feature>
<dbReference type="PANTHER" id="PTHR10039:SF9">
    <property type="entry name" value="NACHT DOMAIN PROTEIN (AFU_ORTHOLOGUE AFUA_2G01760)"/>
    <property type="match status" value="1"/>
</dbReference>
<dbReference type="InParanoid" id="A0A2N3MZ29"/>
<gene>
    <name evidence="4" type="ORF">jhhlp_008791</name>
</gene>
<dbReference type="InterPro" id="IPR011990">
    <property type="entry name" value="TPR-like_helical_dom_sf"/>
</dbReference>
<keyword evidence="5" id="KW-1185">Reference proteome</keyword>
<feature type="region of interest" description="Disordered" evidence="2">
    <location>
        <begin position="1"/>
        <end position="60"/>
    </location>
</feature>
<sequence length="2071" mass="234021">MGPSILTVQPTAPGAFPQAHGTSQSHPSQHTRRVSLPFSDDPFSSNLSSRQSTRRSFSRRMSIGDTSNISNVVYSLKRRSSVELGSDTSAKLLSTTHDSILEWIRTQRMSQLPPEGSSYDKVLAWAQLFIERLHSFDLAIEEFAGDSYLAAQLAYGYCALLLELGRENAPALMISFGLFYSMSGSLVNLLERTEMFNVSQDIKEQLVLCLSDLVTLVASVSTHFHKAIGGLMSSSVSINIYNIFPAQIKAFVDRCEKTAESMWRHQLLKEGVDANKVSNVKAIKTWVAPEDYVLKNVVNSTSHLAHDREELTCLWIAPYLTRFLKSQKKALSISGKQGSGKTVLASVIVDYLQHPIGGVTYSTIFIPINSRIPTETSPRAIAKTVLSQLFERRIGNVQLLQVLTDALEASKEATAEKEYDEIIWKALGDALSSPLPGAKELILVIDGIDEASCGEQTLFNMLNTAVKASHDVRLITLGAEKPASEPSQSSLIIREDLIFDDIVAVVRGQFDHARAFNSMSELEQETMVTRIATVSEGSFLWAKLATKRVRQETHPDSLHKAVESIVTSKPSVMDFVNQALQAPDVKDGAKHMLLWLATAERPLSMKELTALASVPMDKNPILDQANPDLLGTLRPVNALVFLQDGLAYLRHGLIRSAILDIFSKGKLVPGVKQSDEDLARRLLLYIKNTVPQQHEISLNTLDSHDANQLISKYPLLDFAIKHWPVHVRKTPVYRKEGDAGVAKAFAKVFPVSTTVILLQGALWQNRPSPVLIDHQSMVTGIYRQLLEKKRPVILQSMILEATLYRRVGFIDKAIPLMYEAAILSKSVLGTRDTVTMQLSSIFVEMTSSKTESKKIDMDKREEILNLLVECYKIQYGQNSENVLSTLRMLVEHYQITGQEQKAQEINDSIHSVTNHEVGDRDGDLHVRLRGRRDKATAGTGVSLLLDVEEHDELVEGARSYDFEFSLKQAEKYASNGRLDLAEHTYIDIWQRASREYRVHHSDIWEERKFKAVLGYTKFLQKQKREIDASSILSSVWEDYKNRDVMTMSETSAGLFHQIAKVMKEAGLASESLSVLKHCARYYQSTNRTQSSAYKEIQQNIQTSSKEIMQMMSSSMNRVTSESTLEDMILDACKSGSMDQTTLTAAYNLARLYTGQHRWQDATRLIKRVLRTLWPSLFAPNVQDVTAPPKHFDGYVDLAQRLADCYHTRRRLNKEADLRVRLYRAMRTGCNVENKVRERVTLQLIRFFEQQSQMEKVIKIRHEMLEDFTDHYGPEHPSVIKMLWELAELTRPRPIHVEYYQKIISAVNKDSDVAKPEAFEPIVIVANELWNKGLFDDAMDYYKILFGTFLKNPKANPKLQDQSFVRDVFNRYIHCLRNAGREFSVIHKVMADYRHQCKTVYGANSSITIQATLTLAKMCQDSERHEFEAIKLYEELLKVDSDEINHKDISATLDSMYEEQVGMATSHKSEDVSPTQLDRAVKVLRQRIDTILKTHSWAHEEALAKLSELVRLRQQQNETEVLSKELRDVTVDVLSSETSSSRLIAAASSVASGYAATNQTDKATQLQQELYRQIVMKDTSNAGVSNFDLSSRGRDSLVFLAQLEYSLRRSSAAMTEILAMLTTQYVYFEELRHLMKSKSSSFHDVTVATARLYHCLLNSERLAAATRVFSDYASYFTQTEGRRVKMGKNEQVNIFLQTLLQHFNTHKSRNFVRSVGICGNDGVVHLLRAQRYHTACDLALATFEYISAQDSYHTPVMAKLVLTLGMTIAGRDLEPQPNGAARKDMLEASSTIVRDVLHVLSELRISLENISLNHLNKMIGLLGEQKDYRTLSWLLTILWQSREAQSSWHPSITLSLGRRYILARYLVGDSTAALRLAEDIVYNCRRVHGTRHPATLQMSVFMTQLYTSIAQRYQSQKAGGQDMANRYYKKSAAVHENILRVFTDPSHAELEGGLDGSMSPDSGSNYGLDAVHELPGQADIPDGQYVRQHLHLLKLALERLGGWPKDYHEYERLNADVFREYANDLKGVEGVEKWNLSGFGHGKAEARDDLLDENFSEWELTTSEEEEMDEEL</sequence>
<dbReference type="SUPFAM" id="SSF52540">
    <property type="entry name" value="P-loop containing nucleoside triphosphate hydrolases"/>
    <property type="match status" value="1"/>
</dbReference>
<dbReference type="STRING" id="41688.A0A2N3MZ29"/>
<dbReference type="OrthoDB" id="2546325at2759"/>
<dbReference type="Proteomes" id="UP000233524">
    <property type="component" value="Unassembled WGS sequence"/>
</dbReference>
<comment type="caution">
    <text evidence="4">The sequence shown here is derived from an EMBL/GenBank/DDBJ whole genome shotgun (WGS) entry which is preliminary data.</text>
</comment>
<dbReference type="InterPro" id="IPR027417">
    <property type="entry name" value="P-loop_NTPase"/>
</dbReference>
<evidence type="ECO:0000313" key="4">
    <source>
        <dbReference type="EMBL" id="PKS05415.1"/>
    </source>
</evidence>
<dbReference type="Gene3D" id="1.25.40.10">
    <property type="entry name" value="Tetratricopeptide repeat domain"/>
    <property type="match status" value="2"/>
</dbReference>
<feature type="compositionally biased region" description="Polar residues" evidence="2">
    <location>
        <begin position="1"/>
        <end position="10"/>
    </location>
</feature>
<evidence type="ECO:0000256" key="1">
    <source>
        <dbReference type="ARBA" id="ARBA00022737"/>
    </source>
</evidence>
<protein>
    <recommendedName>
        <fullName evidence="3">Nephrocystin 3-like N-terminal domain-containing protein</fullName>
    </recommendedName>
</protein>
<dbReference type="Pfam" id="PF24883">
    <property type="entry name" value="NPHP3_N"/>
    <property type="match status" value="1"/>
</dbReference>
<keyword evidence="1" id="KW-0677">Repeat</keyword>
<dbReference type="VEuPathDB" id="FungiDB:jhhlp_008791"/>
<dbReference type="InterPro" id="IPR056884">
    <property type="entry name" value="NPHP3-like_N"/>
</dbReference>
<dbReference type="PANTHER" id="PTHR10039">
    <property type="entry name" value="AMELOGENIN"/>
    <property type="match status" value="1"/>
</dbReference>
<dbReference type="SUPFAM" id="SSF48452">
    <property type="entry name" value="TPR-like"/>
    <property type="match status" value="1"/>
</dbReference>